<gene>
    <name evidence="6" type="ORF">MBSD_1050</name>
</gene>
<accession>A0A0S6YZJ8</accession>
<protein>
    <submittedName>
        <fullName evidence="6">LysR family transcriptional regulator</fullName>
    </submittedName>
</protein>
<dbReference type="InterPro" id="IPR036388">
    <property type="entry name" value="WH-like_DNA-bd_sf"/>
</dbReference>
<dbReference type="Pfam" id="PF03466">
    <property type="entry name" value="LysR_substrate"/>
    <property type="match status" value="1"/>
</dbReference>
<dbReference type="AlphaFoldDB" id="A0A0S6YZJ8"/>
<dbReference type="PROSITE" id="PS50931">
    <property type="entry name" value="HTH_LYSR"/>
    <property type="match status" value="1"/>
</dbReference>
<dbReference type="Gene3D" id="1.10.10.10">
    <property type="entry name" value="Winged helix-like DNA-binding domain superfamily/Winged helix DNA-binding domain"/>
    <property type="match status" value="1"/>
</dbReference>
<dbReference type="HOGENOM" id="CLU_039613_16_2_6"/>
<dbReference type="CDD" id="cd08422">
    <property type="entry name" value="PBP2_CrgA_like"/>
    <property type="match status" value="1"/>
</dbReference>
<dbReference type="PANTHER" id="PTHR30537">
    <property type="entry name" value="HTH-TYPE TRANSCRIPTIONAL REGULATOR"/>
    <property type="match status" value="1"/>
</dbReference>
<dbReference type="FunFam" id="3.40.190.290:FF:000001">
    <property type="entry name" value="Transcriptional regulator, LysR family"/>
    <property type="match status" value="1"/>
</dbReference>
<dbReference type="InterPro" id="IPR036390">
    <property type="entry name" value="WH_DNA-bd_sf"/>
</dbReference>
<evidence type="ECO:0000256" key="1">
    <source>
        <dbReference type="ARBA" id="ARBA00009437"/>
    </source>
</evidence>
<dbReference type="InterPro" id="IPR058163">
    <property type="entry name" value="LysR-type_TF_proteobact-type"/>
</dbReference>
<dbReference type="Pfam" id="PF00126">
    <property type="entry name" value="HTH_1"/>
    <property type="match status" value="1"/>
</dbReference>
<evidence type="ECO:0000313" key="6">
    <source>
        <dbReference type="EMBL" id="GAN44515.1"/>
    </source>
</evidence>
<organism evidence="6">
    <name type="scientific">Mizugakiibacter sediminis</name>
    <dbReference type="NCBI Taxonomy" id="1475481"/>
    <lineage>
        <taxon>Bacteria</taxon>
        <taxon>Pseudomonadati</taxon>
        <taxon>Pseudomonadota</taxon>
        <taxon>Gammaproteobacteria</taxon>
        <taxon>Lysobacterales</taxon>
        <taxon>Rhodanobacteraceae</taxon>
        <taxon>Mizugakiibacter</taxon>
    </lineage>
</organism>
<dbReference type="EMBL" id="DF952378">
    <property type="protein sequence ID" value="GAN44515.1"/>
    <property type="molecule type" value="Genomic_DNA"/>
</dbReference>
<sequence length="301" mass="33782">MDELSLIATFARVAETGTFSAAAERMGVAPSVVSRHVARLEAELGARLIHRTTRKLALTDTGNAYYAHCRRILEEMALSRETVASLQGEPRGRLRINATVGFGPLVLTPLLPAFRRRYPQLEIKLSFTDRMIDLVETGYDLALRFLDSPPPNMVARRLAHERDVICAAPSYLKAHGVPASPEELERHACLLLECHDGSVEWRFSRGAAQWRVQPRRGYRINSATALLELAVCGEGVLILPEYVVRRDLEAGRLVRVLEDFAFLDDNTLYAIYPPGRQTPQKVRVFLDFLIEHLQQDVARAA</sequence>
<dbReference type="GO" id="GO:0003677">
    <property type="term" value="F:DNA binding"/>
    <property type="evidence" value="ECO:0007669"/>
    <property type="project" value="UniProtKB-KW"/>
</dbReference>
<reference evidence="6" key="1">
    <citation type="submission" date="2015-03" db="EMBL/GenBank/DDBJ databases">
        <title>Draft genome sequence of Mizugakiibacter sediminis skMP5.</title>
        <authorList>
            <person name="Watanabe T."/>
            <person name="Kojima H."/>
            <person name="Fukui M."/>
        </authorList>
    </citation>
    <scope>NUCLEOTIDE SEQUENCE</scope>
    <source>
        <strain evidence="6">SkMP5</strain>
    </source>
</reference>
<evidence type="ECO:0000256" key="2">
    <source>
        <dbReference type="ARBA" id="ARBA00023015"/>
    </source>
</evidence>
<keyword evidence="4" id="KW-0804">Transcription</keyword>
<dbReference type="GO" id="GO:0003700">
    <property type="term" value="F:DNA-binding transcription factor activity"/>
    <property type="evidence" value="ECO:0007669"/>
    <property type="project" value="InterPro"/>
</dbReference>
<dbReference type="InterPro" id="IPR005119">
    <property type="entry name" value="LysR_subst-bd"/>
</dbReference>
<keyword evidence="3" id="KW-0238">DNA-binding</keyword>
<dbReference type="PANTHER" id="PTHR30537:SF5">
    <property type="entry name" value="HTH-TYPE TRANSCRIPTIONAL ACTIVATOR TTDR-RELATED"/>
    <property type="match status" value="1"/>
</dbReference>
<comment type="similarity">
    <text evidence="1">Belongs to the LysR transcriptional regulatory family.</text>
</comment>
<feature type="domain" description="HTH lysR-type" evidence="5">
    <location>
        <begin position="1"/>
        <end position="59"/>
    </location>
</feature>
<proteinExistence type="inferred from homology"/>
<evidence type="ECO:0000259" key="5">
    <source>
        <dbReference type="PROSITE" id="PS50931"/>
    </source>
</evidence>
<dbReference type="SUPFAM" id="SSF53850">
    <property type="entry name" value="Periplasmic binding protein-like II"/>
    <property type="match status" value="1"/>
</dbReference>
<dbReference type="SUPFAM" id="SSF46785">
    <property type="entry name" value="Winged helix' DNA-binding domain"/>
    <property type="match status" value="1"/>
</dbReference>
<dbReference type="Gene3D" id="3.40.190.290">
    <property type="match status" value="1"/>
</dbReference>
<evidence type="ECO:0000256" key="4">
    <source>
        <dbReference type="ARBA" id="ARBA00023163"/>
    </source>
</evidence>
<evidence type="ECO:0000256" key="3">
    <source>
        <dbReference type="ARBA" id="ARBA00023125"/>
    </source>
</evidence>
<name>A0A0S6YZJ8_9GAMM</name>
<keyword evidence="2" id="KW-0805">Transcription regulation</keyword>
<dbReference type="InterPro" id="IPR000847">
    <property type="entry name" value="LysR_HTH_N"/>
</dbReference>
<dbReference type="FunFam" id="1.10.10.10:FF:000001">
    <property type="entry name" value="LysR family transcriptional regulator"/>
    <property type="match status" value="1"/>
</dbReference>